<keyword evidence="6 9" id="KW-1133">Transmembrane helix</keyword>
<dbReference type="GO" id="GO:0043952">
    <property type="term" value="P:protein transport by the Sec complex"/>
    <property type="evidence" value="ECO:0007669"/>
    <property type="project" value="TreeGrafter"/>
</dbReference>
<keyword evidence="3" id="KW-1003">Cell membrane</keyword>
<dbReference type="GO" id="GO:0005886">
    <property type="term" value="C:plasma membrane"/>
    <property type="evidence" value="ECO:0007669"/>
    <property type="project" value="TreeGrafter"/>
</dbReference>
<dbReference type="NCBIfam" id="TIGR00964">
    <property type="entry name" value="secE_bact"/>
    <property type="match status" value="1"/>
</dbReference>
<protein>
    <recommendedName>
        <fullName evidence="11">Protein translocase subunit SecE</fullName>
    </recommendedName>
</protein>
<evidence type="ECO:0000256" key="6">
    <source>
        <dbReference type="ARBA" id="ARBA00022989"/>
    </source>
</evidence>
<dbReference type="Pfam" id="PF00584">
    <property type="entry name" value="SecE"/>
    <property type="match status" value="1"/>
</dbReference>
<keyword evidence="4 9" id="KW-0812">Transmembrane</keyword>
<evidence type="ECO:0000256" key="4">
    <source>
        <dbReference type="ARBA" id="ARBA00022692"/>
    </source>
</evidence>
<dbReference type="GO" id="GO:0006886">
    <property type="term" value="P:intracellular protein transport"/>
    <property type="evidence" value="ECO:0007669"/>
    <property type="project" value="InterPro"/>
</dbReference>
<dbReference type="Gene3D" id="1.20.5.1030">
    <property type="entry name" value="Preprotein translocase secy subunit"/>
    <property type="match status" value="1"/>
</dbReference>
<keyword evidence="5" id="KW-0653">Protein transport</keyword>
<evidence type="ECO:0000313" key="10">
    <source>
        <dbReference type="EMBL" id="SUZ77262.1"/>
    </source>
</evidence>
<organism evidence="10">
    <name type="scientific">marine metagenome</name>
    <dbReference type="NCBI Taxonomy" id="408172"/>
    <lineage>
        <taxon>unclassified sequences</taxon>
        <taxon>metagenomes</taxon>
        <taxon>ecological metagenomes</taxon>
    </lineage>
</organism>
<keyword evidence="8 9" id="KW-0472">Membrane</keyword>
<dbReference type="PANTHER" id="PTHR33910">
    <property type="entry name" value="PROTEIN TRANSLOCASE SUBUNIT SECE"/>
    <property type="match status" value="1"/>
</dbReference>
<evidence type="ECO:0000256" key="1">
    <source>
        <dbReference type="ARBA" id="ARBA00004370"/>
    </source>
</evidence>
<dbReference type="GO" id="GO:0008320">
    <property type="term" value="F:protein transmembrane transporter activity"/>
    <property type="evidence" value="ECO:0007669"/>
    <property type="project" value="InterPro"/>
</dbReference>
<evidence type="ECO:0000256" key="8">
    <source>
        <dbReference type="ARBA" id="ARBA00023136"/>
    </source>
</evidence>
<proteinExistence type="inferred from homology"/>
<dbReference type="GO" id="GO:0006605">
    <property type="term" value="P:protein targeting"/>
    <property type="evidence" value="ECO:0007669"/>
    <property type="project" value="InterPro"/>
</dbReference>
<gene>
    <name evidence="10" type="ORF">METZ01_LOCUS30116</name>
</gene>
<keyword evidence="2" id="KW-0813">Transport</keyword>
<sequence length="81" mass="9381">MSDQKHDLMTVGTFGLWDRSRTFLTQVRNELERVTWPSRKEVYATTFVVVCTSVFFGIYLWGIDLILNALVSWVFQNFGAA</sequence>
<keyword evidence="7" id="KW-0811">Translocation</keyword>
<reference evidence="10" key="1">
    <citation type="submission" date="2018-05" db="EMBL/GenBank/DDBJ databases">
        <authorList>
            <person name="Lanie J.A."/>
            <person name="Ng W.-L."/>
            <person name="Kazmierczak K.M."/>
            <person name="Andrzejewski T.M."/>
            <person name="Davidsen T.M."/>
            <person name="Wayne K.J."/>
            <person name="Tettelin H."/>
            <person name="Glass J.I."/>
            <person name="Rusch D."/>
            <person name="Podicherti R."/>
            <person name="Tsui H.-C.T."/>
            <person name="Winkler M.E."/>
        </authorList>
    </citation>
    <scope>NUCLEOTIDE SEQUENCE</scope>
</reference>
<dbReference type="InterPro" id="IPR001901">
    <property type="entry name" value="Translocase_SecE/Sec61-g"/>
</dbReference>
<evidence type="ECO:0000256" key="7">
    <source>
        <dbReference type="ARBA" id="ARBA00023010"/>
    </source>
</evidence>
<evidence type="ECO:0000256" key="9">
    <source>
        <dbReference type="SAM" id="Phobius"/>
    </source>
</evidence>
<dbReference type="PRINTS" id="PR01650">
    <property type="entry name" value="SECETRNLCASE"/>
</dbReference>
<evidence type="ECO:0008006" key="11">
    <source>
        <dbReference type="Google" id="ProtNLM"/>
    </source>
</evidence>
<dbReference type="HAMAP" id="MF_00422">
    <property type="entry name" value="SecE"/>
    <property type="match status" value="1"/>
</dbReference>
<evidence type="ECO:0000256" key="2">
    <source>
        <dbReference type="ARBA" id="ARBA00022448"/>
    </source>
</evidence>
<accession>A0A381QD64</accession>
<comment type="subcellular location">
    <subcellularLocation>
        <location evidence="1">Membrane</location>
    </subcellularLocation>
</comment>
<dbReference type="GO" id="GO:0009306">
    <property type="term" value="P:protein secretion"/>
    <property type="evidence" value="ECO:0007669"/>
    <property type="project" value="InterPro"/>
</dbReference>
<dbReference type="EMBL" id="UINC01001310">
    <property type="protein sequence ID" value="SUZ77262.1"/>
    <property type="molecule type" value="Genomic_DNA"/>
</dbReference>
<name>A0A381QD64_9ZZZZ</name>
<feature type="transmembrane region" description="Helical" evidence="9">
    <location>
        <begin position="42"/>
        <end position="63"/>
    </location>
</feature>
<dbReference type="AlphaFoldDB" id="A0A381QD64"/>
<evidence type="ECO:0000256" key="3">
    <source>
        <dbReference type="ARBA" id="ARBA00022475"/>
    </source>
</evidence>
<dbReference type="InterPro" id="IPR005807">
    <property type="entry name" value="SecE_bac"/>
</dbReference>
<dbReference type="PANTHER" id="PTHR33910:SF1">
    <property type="entry name" value="PROTEIN TRANSLOCASE SUBUNIT SECE"/>
    <property type="match status" value="1"/>
</dbReference>
<dbReference type="InterPro" id="IPR038379">
    <property type="entry name" value="SecE_sf"/>
</dbReference>
<evidence type="ECO:0000256" key="5">
    <source>
        <dbReference type="ARBA" id="ARBA00022927"/>
    </source>
</evidence>